<feature type="transmembrane region" description="Helical" evidence="5">
    <location>
        <begin position="767"/>
        <end position="785"/>
    </location>
</feature>
<name>A0A6N1NJ87_9VIRU</name>
<keyword evidence="2 5" id="KW-0812">Transmembrane</keyword>
<dbReference type="SUPFAM" id="SSF81653">
    <property type="entry name" value="Calcium ATPase, transduction domain A"/>
    <property type="match status" value="1"/>
</dbReference>
<dbReference type="GO" id="GO:0005886">
    <property type="term" value="C:plasma membrane"/>
    <property type="evidence" value="ECO:0007669"/>
    <property type="project" value="TreeGrafter"/>
</dbReference>
<dbReference type="InterPro" id="IPR018303">
    <property type="entry name" value="ATPase_P-typ_P_site"/>
</dbReference>
<accession>A0A6N1NJ87</accession>
<evidence type="ECO:0000256" key="4">
    <source>
        <dbReference type="ARBA" id="ARBA00023136"/>
    </source>
</evidence>
<dbReference type="SFLD" id="SFLDS00003">
    <property type="entry name" value="Haloacid_Dehalogenase"/>
    <property type="match status" value="1"/>
</dbReference>
<dbReference type="SFLD" id="SFLDF00027">
    <property type="entry name" value="p-type_atpase"/>
    <property type="match status" value="1"/>
</dbReference>
<dbReference type="SFLD" id="SFLDG00002">
    <property type="entry name" value="C1.7:_P-type_atpase_like"/>
    <property type="match status" value="1"/>
</dbReference>
<dbReference type="PROSITE" id="PS00154">
    <property type="entry name" value="ATPASE_E1_E2"/>
    <property type="match status" value="1"/>
</dbReference>
<dbReference type="RefSeq" id="YP_010781572.1">
    <property type="nucleotide sequence ID" value="NC_075039.1"/>
</dbReference>
<dbReference type="InterPro" id="IPR044492">
    <property type="entry name" value="P_typ_ATPase_HD_dom"/>
</dbReference>
<dbReference type="InterPro" id="IPR036412">
    <property type="entry name" value="HAD-like_sf"/>
</dbReference>
<protein>
    <submittedName>
        <fullName evidence="7">Magnesium-transporting ATPase</fullName>
    </submittedName>
</protein>
<dbReference type="InterPro" id="IPR023214">
    <property type="entry name" value="HAD_sf"/>
</dbReference>
<dbReference type="SUPFAM" id="SSF56784">
    <property type="entry name" value="HAD-like"/>
    <property type="match status" value="1"/>
</dbReference>
<feature type="transmembrane region" description="Helical" evidence="5">
    <location>
        <begin position="85"/>
        <end position="104"/>
    </location>
</feature>
<dbReference type="EMBL" id="KY523104">
    <property type="protein sequence ID" value="QKU34919.1"/>
    <property type="molecule type" value="Genomic_DNA"/>
</dbReference>
<dbReference type="Gene3D" id="2.70.150.10">
    <property type="entry name" value="Calcium-transporting ATPase, cytoplasmic transduction domain A"/>
    <property type="match status" value="1"/>
</dbReference>
<feature type="transmembrane region" description="Helical" evidence="5">
    <location>
        <begin position="866"/>
        <end position="883"/>
    </location>
</feature>
<feature type="transmembrane region" description="Helical" evidence="5">
    <location>
        <begin position="840"/>
        <end position="859"/>
    </location>
</feature>
<dbReference type="Pfam" id="PF00122">
    <property type="entry name" value="E1-E2_ATPase"/>
    <property type="match status" value="1"/>
</dbReference>
<feature type="transmembrane region" description="Helical" evidence="5">
    <location>
        <begin position="889"/>
        <end position="915"/>
    </location>
</feature>
<dbReference type="PANTHER" id="PTHR24092">
    <property type="entry name" value="PROBABLE PHOSPHOLIPID-TRANSPORTING ATPASE"/>
    <property type="match status" value="1"/>
</dbReference>
<dbReference type="InterPro" id="IPR008250">
    <property type="entry name" value="ATPase_P-typ_transduc_dom_A_sf"/>
</dbReference>
<reference evidence="7" key="1">
    <citation type="submission" date="2017-01" db="EMBL/GenBank/DDBJ databases">
        <authorList>
            <person name="Assis F.L."/>
            <person name="Abrahao J.S."/>
            <person name="Silva L."/>
            <person name="Khalil J.B."/>
            <person name="Rodrigues R."/>
            <person name="Silva L.S."/>
            <person name="Arantes T."/>
            <person name="Boratto P."/>
            <person name="Andrade M."/>
            <person name="Kroon E.G."/>
            <person name="Ribeiro B."/>
            <person name="Bergier I."/>
            <person name="Seligmann H."/>
            <person name="Ghigo E."/>
            <person name="Colson P."/>
            <person name="Levasseur A."/>
            <person name="Raoult D."/>
            <person name="Scola B.L."/>
        </authorList>
    </citation>
    <scope>NUCLEOTIDE SEQUENCE</scope>
    <source>
        <strain evidence="7">Soda lake</strain>
    </source>
</reference>
<feature type="transmembrane region" description="Helical" evidence="5">
    <location>
        <begin position="300"/>
        <end position="322"/>
    </location>
</feature>
<feature type="domain" description="P-type ATPase A" evidence="6">
    <location>
        <begin position="128"/>
        <end position="256"/>
    </location>
</feature>
<organism evidence="7">
    <name type="scientific">Tupanvirus soda lake</name>
    <dbReference type="NCBI Taxonomy" id="2126985"/>
    <lineage>
        <taxon>Viruses</taxon>
        <taxon>Varidnaviria</taxon>
        <taxon>Bamfordvirae</taxon>
        <taxon>Nucleocytoviricota</taxon>
        <taxon>Megaviricetes</taxon>
        <taxon>Imitervirales</taxon>
        <taxon>Mimiviridae</taxon>
        <taxon>Megamimivirinae</taxon>
        <taxon>Tupanvirus</taxon>
        <taxon>Tupanvirus salinum</taxon>
    </lineage>
</organism>
<feature type="transmembrane region" description="Helical" evidence="5">
    <location>
        <begin position="815"/>
        <end position="834"/>
    </location>
</feature>
<dbReference type="Gene3D" id="3.40.1110.10">
    <property type="entry name" value="Calcium-transporting ATPase, cytoplasmic domain N"/>
    <property type="match status" value="1"/>
</dbReference>
<dbReference type="GO" id="GO:0000166">
    <property type="term" value="F:nucleotide binding"/>
    <property type="evidence" value="ECO:0007669"/>
    <property type="project" value="InterPro"/>
</dbReference>
<keyword evidence="4 5" id="KW-0472">Membrane</keyword>
<dbReference type="Pfam" id="PF13246">
    <property type="entry name" value="Cation_ATPase"/>
    <property type="match status" value="1"/>
</dbReference>
<evidence type="ECO:0000313" key="7">
    <source>
        <dbReference type="EMBL" id="QKU34919.1"/>
    </source>
</evidence>
<feature type="transmembrane region" description="Helical" evidence="5">
    <location>
        <begin position="271"/>
        <end position="294"/>
    </location>
</feature>
<evidence type="ECO:0000256" key="2">
    <source>
        <dbReference type="ARBA" id="ARBA00022692"/>
    </source>
</evidence>
<dbReference type="GeneID" id="80518336"/>
<dbReference type="InterPro" id="IPR023298">
    <property type="entry name" value="ATPase_P-typ_TM_dom_sf"/>
</dbReference>
<dbReference type="InterPro" id="IPR059000">
    <property type="entry name" value="ATPase_P-type_domA"/>
</dbReference>
<dbReference type="Gene3D" id="3.40.50.1000">
    <property type="entry name" value="HAD superfamily/HAD-like"/>
    <property type="match status" value="1"/>
</dbReference>
<evidence type="ECO:0000256" key="3">
    <source>
        <dbReference type="ARBA" id="ARBA00022989"/>
    </source>
</evidence>
<evidence type="ECO:0000256" key="1">
    <source>
        <dbReference type="ARBA" id="ARBA00004370"/>
    </source>
</evidence>
<evidence type="ECO:0000256" key="5">
    <source>
        <dbReference type="SAM" id="Phobius"/>
    </source>
</evidence>
<reference evidence="7" key="2">
    <citation type="journal article" date="2018" name="Nat. Commun.">
        <title>Tailed giant Tupanvirus possesses the most complete translational apparatus of the known virosphere.</title>
        <authorList>
            <person name="Abrahao J."/>
            <person name="Silva L."/>
            <person name="Silva L.S."/>
            <person name="Khalil J.Y.B."/>
            <person name="Rodrigues R."/>
            <person name="Arantes T."/>
            <person name="Assis F."/>
            <person name="Boratto P."/>
            <person name="Andrade M."/>
            <person name="Kroon E.G."/>
            <person name="Ribeiro B."/>
            <person name="Bergier I."/>
            <person name="Seligmann H."/>
            <person name="Ghigo E."/>
            <person name="Colson P."/>
            <person name="Levasseur A."/>
            <person name="Kroemer G."/>
            <person name="Raoult D."/>
            <person name="La Scola B."/>
        </authorList>
    </citation>
    <scope>NUCLEOTIDE SEQUENCE [LARGE SCALE GENOMIC DNA]</scope>
    <source>
        <strain evidence="7">Soda lake</strain>
    </source>
</reference>
<feature type="transmembrane region" description="Helical" evidence="5">
    <location>
        <begin position="56"/>
        <end position="73"/>
    </location>
</feature>
<dbReference type="PRINTS" id="PR00119">
    <property type="entry name" value="CATATPASE"/>
</dbReference>
<dbReference type="GO" id="GO:0045332">
    <property type="term" value="P:phospholipid translocation"/>
    <property type="evidence" value="ECO:0007669"/>
    <property type="project" value="TreeGrafter"/>
</dbReference>
<sequence>MFIDPITLKIIIYKMNLEFGKIDFGKSNNKINRLQYGIYLVPILSVYKYFRNYENIYFLILSIFQLLTLGIFPKEWSPTGPFSTAIPLMFCVAIEIFTALYKWLSIWIKDNIENNKIFKYIDGSSLFHEIKNQDIYPGYILYVTKDEIVPVDGVLISTTSDDYGKINLALLTGESNMHYISKPLKNFTLDDCVGSKLFLNEVITRETVSGHITVAEQKINITKNNFIPAGAIVKSDGVYIWVTACGKDKLNKIAKQTNKPNSRIDKFVGEYMMKISVILLILLVLIVSLIKTFVSVNPSIVIFILYCLQNWILFNGIIPFSVKIFLLMARNIEANYCKAETITVNDSSQIDDFGKIKKIICDKTGTVTRNELEFTKFINAEHNNIIDMALFSTESQYLSDKIYECIGLCIHQDDDDFSTIEDKIIRSGFLSLGAQCIENDKDIVLKFNEKEKKYQYIQSNDLDFTFDRKMSSKIVSTDNGKYFIYTKGSLDAIHTKLSVHCKDNLKKSEHIISHKYPELRLLALAYKQLSKEEISLMKESSEHSDLENNLHFLGIIGIKDIIQPKVECTVEILNSYGISCSLCTGDRKITAIAVAQEVNISQKENIIEYNEYVQPQNVMNKTLVFSGDQVKNIETDDKLKYCISSCKNFIGYHMSPKDKRNIVNILEQNNIRTLSIGDGFNDFGMFDMTSISVAIKGNNFVENYADYSVKQFSDIQKLFKLSIDSYHKNANLINFTFLRCSTVIFAIVVHCLVNYNKAYESPFNGFVIQAFNFAWTFFGMMYMILQKDDDHISHNNKIKYSQLLLRTCYGYTSSWNIMGIVNGIVMVSLCYYYRTSMEQYFNDILALFIIISLNIKLLFMAKLDSKIIATTLLGVINFFIYLLFTQNFYGMLCTIFSLPNNFYYVLSLQIILVILI</sequence>
<evidence type="ECO:0000259" key="6">
    <source>
        <dbReference type="Pfam" id="PF00122"/>
    </source>
</evidence>
<dbReference type="InterPro" id="IPR023299">
    <property type="entry name" value="ATPase_P-typ_cyto_dom_N"/>
</dbReference>
<comment type="subcellular location">
    <subcellularLocation>
        <location evidence="1">Membrane</location>
    </subcellularLocation>
</comment>
<dbReference type="GO" id="GO:0140326">
    <property type="term" value="F:ATPase-coupled intramembrane lipid transporter activity"/>
    <property type="evidence" value="ECO:0007669"/>
    <property type="project" value="TreeGrafter"/>
</dbReference>
<keyword evidence="3 5" id="KW-1133">Transmembrane helix</keyword>
<dbReference type="SUPFAM" id="SSF81665">
    <property type="entry name" value="Calcium ATPase, transmembrane domain M"/>
    <property type="match status" value="1"/>
</dbReference>
<dbReference type="SUPFAM" id="SSF81660">
    <property type="entry name" value="Metal cation-transporting ATPase, ATP-binding domain N"/>
    <property type="match status" value="1"/>
</dbReference>
<dbReference type="KEGG" id="vg:80518336"/>
<proteinExistence type="predicted"/>